<keyword evidence="7" id="KW-1185">Reference proteome</keyword>
<proteinExistence type="predicted"/>
<evidence type="ECO:0000256" key="3">
    <source>
        <dbReference type="ARBA" id="ARBA00022827"/>
    </source>
</evidence>
<reference evidence="6 7" key="1">
    <citation type="submission" date="2023-08" db="EMBL/GenBank/DDBJ databases">
        <title>Black Yeasts Isolated from many extreme environments.</title>
        <authorList>
            <person name="Coleine C."/>
            <person name="Stajich J.E."/>
            <person name="Selbmann L."/>
        </authorList>
    </citation>
    <scope>NUCLEOTIDE SEQUENCE [LARGE SCALE GENOMIC DNA]</scope>
    <source>
        <strain evidence="6 7">CCFEE 536</strain>
    </source>
</reference>
<keyword evidence="5" id="KW-0503">Monooxygenase</keyword>
<feature type="non-terminal residue" evidence="6">
    <location>
        <position position="149"/>
    </location>
</feature>
<feature type="non-terminal residue" evidence="6">
    <location>
        <position position="1"/>
    </location>
</feature>
<gene>
    <name evidence="6" type="ORF">LTR16_011539</name>
</gene>
<keyword evidence="4" id="KW-0560">Oxidoreductase</keyword>
<dbReference type="Proteomes" id="UP001357485">
    <property type="component" value="Unassembled WGS sequence"/>
</dbReference>
<evidence type="ECO:0000256" key="4">
    <source>
        <dbReference type="ARBA" id="ARBA00023002"/>
    </source>
</evidence>
<comment type="caution">
    <text evidence="6">The sequence shown here is derived from an EMBL/GenBank/DDBJ whole genome shotgun (WGS) entry which is preliminary data.</text>
</comment>
<keyword evidence="2" id="KW-0285">Flavoprotein</keyword>
<keyword evidence="3" id="KW-0274">FAD</keyword>
<dbReference type="EMBL" id="JAVRRA010003611">
    <property type="protein sequence ID" value="KAK5276236.1"/>
    <property type="molecule type" value="Genomic_DNA"/>
</dbReference>
<organism evidence="6 7">
    <name type="scientific">Cryomyces antarcticus</name>
    <dbReference type="NCBI Taxonomy" id="329879"/>
    <lineage>
        <taxon>Eukaryota</taxon>
        <taxon>Fungi</taxon>
        <taxon>Dikarya</taxon>
        <taxon>Ascomycota</taxon>
        <taxon>Pezizomycotina</taxon>
        <taxon>Dothideomycetes</taxon>
        <taxon>Dothideomycetes incertae sedis</taxon>
        <taxon>Cryomyces</taxon>
    </lineage>
</organism>
<evidence type="ECO:0008006" key="8">
    <source>
        <dbReference type="Google" id="ProtNLM"/>
    </source>
</evidence>
<dbReference type="SUPFAM" id="SSF51905">
    <property type="entry name" value="FAD/NAD(P)-binding domain"/>
    <property type="match status" value="1"/>
</dbReference>
<name>A0ABR0M169_9PEZI</name>
<evidence type="ECO:0000313" key="6">
    <source>
        <dbReference type="EMBL" id="KAK5276236.1"/>
    </source>
</evidence>
<evidence type="ECO:0000256" key="2">
    <source>
        <dbReference type="ARBA" id="ARBA00022630"/>
    </source>
</evidence>
<protein>
    <recommendedName>
        <fullName evidence="8">FAD-binding domain-containing protein</fullName>
    </recommendedName>
</protein>
<evidence type="ECO:0000256" key="5">
    <source>
        <dbReference type="ARBA" id="ARBA00023033"/>
    </source>
</evidence>
<accession>A0ABR0M169</accession>
<comment type="cofactor">
    <cofactor evidence="1">
        <name>FAD</name>
        <dbReference type="ChEBI" id="CHEBI:57692"/>
    </cofactor>
</comment>
<dbReference type="PANTHER" id="PTHR47178:SF3">
    <property type="entry name" value="FAD-BINDING DOMAIN-CONTAINING PROTEIN"/>
    <property type="match status" value="1"/>
</dbReference>
<dbReference type="PANTHER" id="PTHR47178">
    <property type="entry name" value="MONOOXYGENASE, FAD-BINDING"/>
    <property type="match status" value="1"/>
</dbReference>
<dbReference type="Gene3D" id="3.50.50.60">
    <property type="entry name" value="FAD/NAD(P)-binding domain"/>
    <property type="match status" value="1"/>
</dbReference>
<evidence type="ECO:0000313" key="7">
    <source>
        <dbReference type="Proteomes" id="UP001357485"/>
    </source>
</evidence>
<dbReference type="InterPro" id="IPR036188">
    <property type="entry name" value="FAD/NAD-bd_sf"/>
</dbReference>
<sequence length="149" mass="16141">SVLAKFDHASPVRGRIVVGTDGARSTVRRLLLGDDAAAASSRLPHAATFVHARYPRETALRIRAHHELYMASVHPGNKFAFLGMQDVALPSSPESWTFFGYISYPLSLAEQDATAHHTNAQHLAHLRRLAADFADPFGTAFAALPADSP</sequence>
<evidence type="ECO:0000256" key="1">
    <source>
        <dbReference type="ARBA" id="ARBA00001974"/>
    </source>
</evidence>